<geneLocation type="plasmid" evidence="8">
    <name>1</name>
</geneLocation>
<dbReference type="InterPro" id="IPR017580">
    <property type="entry name" value="OHCU_decarboxylase-1"/>
</dbReference>
<dbReference type="GO" id="GO:0051997">
    <property type="term" value="F:2-oxo-4-hydroxy-4-carboxy-5-ureidoimidazoline decarboxylase activity"/>
    <property type="evidence" value="ECO:0007669"/>
    <property type="project" value="UniProtKB-EC"/>
</dbReference>
<dbReference type="AlphaFoldDB" id="A0A679JJB0"/>
<dbReference type="EC" id="4.1.1.97" evidence="3"/>
<organism evidence="8">
    <name type="scientific">Methylobacterium bullatum</name>
    <dbReference type="NCBI Taxonomy" id="570505"/>
    <lineage>
        <taxon>Bacteria</taxon>
        <taxon>Pseudomonadati</taxon>
        <taxon>Pseudomonadota</taxon>
        <taxon>Alphaproteobacteria</taxon>
        <taxon>Hyphomicrobiales</taxon>
        <taxon>Methylobacteriaceae</taxon>
        <taxon>Methylobacterium</taxon>
    </lineage>
</organism>
<evidence type="ECO:0000256" key="2">
    <source>
        <dbReference type="ARBA" id="ARBA00004754"/>
    </source>
</evidence>
<evidence type="ECO:0000256" key="5">
    <source>
        <dbReference type="ARBA" id="ARBA00022793"/>
    </source>
</evidence>
<dbReference type="GO" id="GO:0006144">
    <property type="term" value="P:purine nucleobase metabolic process"/>
    <property type="evidence" value="ECO:0007669"/>
    <property type="project" value="UniProtKB-KW"/>
</dbReference>
<dbReference type="InterPro" id="IPR036778">
    <property type="entry name" value="OHCU_decarboxylase_sf"/>
</dbReference>
<evidence type="ECO:0000256" key="6">
    <source>
        <dbReference type="ARBA" id="ARBA00023239"/>
    </source>
</evidence>
<evidence type="ECO:0000313" key="8">
    <source>
        <dbReference type="EMBL" id="CAA2139092.1"/>
    </source>
</evidence>
<gene>
    <name evidence="8" type="primary">pucL</name>
    <name evidence="8" type="ORF">MBLL_01456</name>
</gene>
<dbReference type="EMBL" id="LR743510">
    <property type="protein sequence ID" value="CAA2139092.1"/>
    <property type="molecule type" value="Genomic_DNA"/>
</dbReference>
<protein>
    <recommendedName>
        <fullName evidence="3">2-oxo-4-hydroxy-4-carboxy-5-ureidoimidazoline decarboxylase</fullName>
        <ecNumber evidence="3">4.1.1.97</ecNumber>
    </recommendedName>
</protein>
<dbReference type="InterPro" id="IPR018020">
    <property type="entry name" value="OHCU_decarboxylase"/>
</dbReference>
<dbReference type="GO" id="GO:0019628">
    <property type="term" value="P:urate catabolic process"/>
    <property type="evidence" value="ECO:0007669"/>
    <property type="project" value="UniProtKB-UniPathway"/>
</dbReference>
<feature type="domain" description="Oxo-4-hydroxy-4-carboxy-5-ureidoimidazoline decarboxylase" evidence="7">
    <location>
        <begin position="37"/>
        <end position="192"/>
    </location>
</feature>
<keyword evidence="4" id="KW-0659">Purine metabolism</keyword>
<dbReference type="Gene3D" id="1.10.3330.10">
    <property type="entry name" value="Oxo-4-hydroxy-4-carboxy-5-ureidoimidazoline decarboxylase"/>
    <property type="match status" value="1"/>
</dbReference>
<proteinExistence type="predicted"/>
<dbReference type="SUPFAM" id="SSF158694">
    <property type="entry name" value="UraD-Like"/>
    <property type="match status" value="1"/>
</dbReference>
<comment type="catalytic activity">
    <reaction evidence="1">
        <text>5-hydroxy-2-oxo-4-ureido-2,5-dihydro-1H-imidazole-5-carboxylate + H(+) = (S)-allantoin + CO2</text>
        <dbReference type="Rhea" id="RHEA:26301"/>
        <dbReference type="ChEBI" id="CHEBI:15378"/>
        <dbReference type="ChEBI" id="CHEBI:15678"/>
        <dbReference type="ChEBI" id="CHEBI:16526"/>
        <dbReference type="ChEBI" id="CHEBI:58639"/>
        <dbReference type="EC" id="4.1.1.97"/>
    </reaction>
</comment>
<sequence length="200" mass="21664">MVDAREHDPAPMPVHARSSYGLSLELKPLSDLAAIHRLDRDAFVALLGGVFEHAAWVAEAVAPARPFASVAELHAAMMDAVRHAPEARRLAFLNGHPELAGPEARARAMTADSASEQGSAGLDHLPPEDAAAFDRLNAAYRERFGFPFIIAVRGRSRAEILAVFEARLRRERAEEEATALDEIGAITRMRLDILIAGTGD</sequence>
<evidence type="ECO:0000256" key="4">
    <source>
        <dbReference type="ARBA" id="ARBA00022631"/>
    </source>
</evidence>
<keyword evidence="8" id="KW-0614">Plasmid</keyword>
<comment type="pathway">
    <text evidence="2">Purine metabolism; urate degradation; (S)-allantoin from urate: step 3/3.</text>
</comment>
<dbReference type="PANTHER" id="PTHR43466:SF1">
    <property type="entry name" value="2-OXO-4-HYDROXY-4-CARBOXY-5-UREIDOIMIDAZOLINE DECARBOXYLASE-RELATED"/>
    <property type="match status" value="1"/>
</dbReference>
<dbReference type="GO" id="GO:0000255">
    <property type="term" value="P:allantoin metabolic process"/>
    <property type="evidence" value="ECO:0007669"/>
    <property type="project" value="InterPro"/>
</dbReference>
<name>A0A679JJB0_9HYPH</name>
<evidence type="ECO:0000259" key="7">
    <source>
        <dbReference type="Pfam" id="PF09349"/>
    </source>
</evidence>
<evidence type="ECO:0000256" key="1">
    <source>
        <dbReference type="ARBA" id="ARBA00001163"/>
    </source>
</evidence>
<reference evidence="8" key="1">
    <citation type="submission" date="2019-12" db="EMBL/GenBank/DDBJ databases">
        <authorList>
            <person name="Cremers G."/>
        </authorList>
    </citation>
    <scope>NUCLEOTIDE SEQUENCE</scope>
    <source>
        <strain evidence="8">Mbul2</strain>
        <plasmid evidence="8">1</plasmid>
    </source>
</reference>
<evidence type="ECO:0000256" key="3">
    <source>
        <dbReference type="ARBA" id="ARBA00012257"/>
    </source>
</evidence>
<keyword evidence="5" id="KW-0210">Decarboxylase</keyword>
<dbReference type="PANTHER" id="PTHR43466">
    <property type="entry name" value="2-OXO-4-HYDROXY-4-CARBOXY-5-UREIDOIMIDAZOLINE DECARBOXYLASE-RELATED"/>
    <property type="match status" value="1"/>
</dbReference>
<accession>A0A679JJB0</accession>
<dbReference type="NCBIfam" id="TIGR03164">
    <property type="entry name" value="UHCUDC"/>
    <property type="match status" value="1"/>
</dbReference>
<keyword evidence="6" id="KW-0456">Lyase</keyword>
<dbReference type="Pfam" id="PF09349">
    <property type="entry name" value="OHCU_decarbox"/>
    <property type="match status" value="1"/>
</dbReference>
<dbReference type="UniPathway" id="UPA00394">
    <property type="reaction ID" value="UER00652"/>
</dbReference>